<keyword evidence="1 4" id="KW-0479">Metal-binding</keyword>
<feature type="region of interest" description="Disordered" evidence="5">
    <location>
        <begin position="1"/>
        <end position="352"/>
    </location>
</feature>
<evidence type="ECO:0000259" key="6">
    <source>
        <dbReference type="PROSITE" id="PS50103"/>
    </source>
</evidence>
<feature type="compositionally biased region" description="Pro residues" evidence="5">
    <location>
        <begin position="423"/>
        <end position="434"/>
    </location>
</feature>
<feature type="compositionally biased region" description="Basic and acidic residues" evidence="5">
    <location>
        <begin position="87"/>
        <end position="118"/>
    </location>
</feature>
<keyword evidence="2 4" id="KW-0863">Zinc-finger</keyword>
<feature type="zinc finger region" description="C3H1-type" evidence="4">
    <location>
        <begin position="370"/>
        <end position="397"/>
    </location>
</feature>
<feature type="compositionally biased region" description="Basic residues" evidence="5">
    <location>
        <begin position="771"/>
        <end position="782"/>
    </location>
</feature>
<feature type="compositionally biased region" description="Basic and acidic residues" evidence="5">
    <location>
        <begin position="336"/>
        <end position="347"/>
    </location>
</feature>
<dbReference type="Ensembl" id="ENSCINT00000023784.2">
    <property type="protein sequence ID" value="ENSCINP00000023538.2"/>
    <property type="gene ID" value="ENSCING00000012671.2"/>
</dbReference>
<feature type="compositionally biased region" description="Basic and acidic residues" evidence="5">
    <location>
        <begin position="316"/>
        <end position="326"/>
    </location>
</feature>
<sequence>MDSPIKKENEKIDETISEVPVLSDAPTIDEKQALLEEDKSDPLIEDAESPAEKMQEEQTLEEQNKEDEDRALDSAEDDVAPLDQNDAIDKSPDQEKEIDATSVEDGKPDTSPDQKDEGVVGSDQENSGIPSPDPVDAADSDKEDGMIVSTKEQLSDDHQEEQLEASDHENVVDRSTEQTVDQEDSPSKSDEVTVKEEYVFDRKSDDNNENKSDEDGPCNAKSNLEQEKDAENDAGIINVKKEAEKVLADGKIEDDESDGEIVDSDKEEDVKEEVRSNSQVDYGLDDVRPEMEQLDYDEDVDELGELGDAPIPQSAEIEKKKVKQEMSDGEIESSDGEIKSDNEEKPKKLPGFCPDDYEDGEMIDPMEGPAVPREICRFFEKGNCTWADRCRFIHPGINDKGGYNLFSDEPKPGPLMHRHEPPPFDPRAPGPMHPPDMMHHPKMETAWERGLRHAKEMRRRAMQRKVQEPDFMRKREIISLNAELNVDRDLDFIAQKPLVEDSRGFNPFDAFDDDDLYAVPPPEELKRLKRFEKSHTRDTDARSPPRRPVEGHRRPESPSRRGREMFPPGHPMHREMHDHRGMERRSPPRHMGMHPHDRPPMFPRDRPPPHELPPHMRGDPGFRPDRGPRMDRDFRDRRMEDMMRERERIDQRRPMDENRLSPSQQRREVESRIVPVGQPGIPGSQFRKQQPDASSAAPPRGDNWSDPWARGRQKKVKEGRGRSSSGSSSSSSGSSRSSSFSSFSSRSSSRSSLSSSFSSSGSSRSPSPTKSTKKVLKKKKANPAKEASNGKSAKVPKAVVKAAPKKVVATQAATKAKVAKPSKPAKPPAAVPSKAKAVPVAPVVPPAPADRGRPAKKQVAKKVKPKKKKTDSSSSSEFSHSDSSASRSRSRSKSKNSSGSESGSSSSDSGSSSSGSSSSSDEDKPKKKVSKTVKGKAATKGPPKNAAPAKVAVPSKGKKDVKMTIINKPQQSATKSGESRKRPAAAISGAKPAAKKGSAIANRRVELLEQLKVVENAILKKRAKLT</sequence>
<dbReference type="Gene3D" id="4.10.1000.10">
    <property type="entry name" value="Zinc finger, CCCH-type"/>
    <property type="match status" value="1"/>
</dbReference>
<evidence type="ECO:0000256" key="4">
    <source>
        <dbReference type="PROSITE-ProRule" id="PRU00723"/>
    </source>
</evidence>
<feature type="compositionally biased region" description="Basic and acidic residues" evidence="5">
    <location>
        <begin position="594"/>
        <end position="671"/>
    </location>
</feature>
<dbReference type="SMART" id="SM00356">
    <property type="entry name" value="ZnF_C3H1"/>
    <property type="match status" value="1"/>
</dbReference>
<reference evidence="7" key="2">
    <citation type="journal article" date="2008" name="Genome Biol.">
        <title>Improved genome assembly and evidence-based global gene model set for the chordate Ciona intestinalis: new insight into intron and operon populations.</title>
        <authorList>
            <person name="Satou Y."/>
            <person name="Mineta K."/>
            <person name="Ogasawara M."/>
            <person name="Sasakura Y."/>
            <person name="Shoguchi E."/>
            <person name="Ueno K."/>
            <person name="Yamada L."/>
            <person name="Matsumoto J."/>
            <person name="Wasserscheid J."/>
            <person name="Dewar K."/>
            <person name="Wiley G.B."/>
            <person name="Macmil S.L."/>
            <person name="Roe B.A."/>
            <person name="Zeller R.W."/>
            <person name="Hastings K.E."/>
            <person name="Lemaire P."/>
            <person name="Lindquist E."/>
            <person name="Endo T."/>
            <person name="Hotta K."/>
            <person name="Inaba K."/>
        </authorList>
    </citation>
    <scope>NUCLEOTIDE SEQUENCE [LARGE SCALE GENOMIC DNA]</scope>
    <source>
        <strain evidence="7">wild type</strain>
    </source>
</reference>
<dbReference type="InterPro" id="IPR000571">
    <property type="entry name" value="Znf_CCCH"/>
</dbReference>
<name>A0A1W5B7I0_CIOIN</name>
<dbReference type="PROSITE" id="PS50103">
    <property type="entry name" value="ZF_C3H1"/>
    <property type="match status" value="1"/>
</dbReference>
<dbReference type="RefSeq" id="XP_018666724.1">
    <property type="nucleotide sequence ID" value="XM_018811179.2"/>
</dbReference>
<organism evidence="7 8">
    <name type="scientific">Ciona intestinalis</name>
    <name type="common">Transparent sea squirt</name>
    <name type="synonym">Ascidia intestinalis</name>
    <dbReference type="NCBI Taxonomy" id="7719"/>
    <lineage>
        <taxon>Eukaryota</taxon>
        <taxon>Metazoa</taxon>
        <taxon>Chordata</taxon>
        <taxon>Tunicata</taxon>
        <taxon>Ascidiacea</taxon>
        <taxon>Phlebobranchia</taxon>
        <taxon>Cionidae</taxon>
        <taxon>Ciona</taxon>
    </lineage>
</organism>
<dbReference type="OrthoDB" id="10072532at2759"/>
<dbReference type="RefSeq" id="XP_026689497.1">
    <property type="nucleotide sequence ID" value="XM_026833696.1"/>
</dbReference>
<dbReference type="FunCoup" id="A0A1W5B7I0">
    <property type="interactions" value="26"/>
</dbReference>
<reference evidence="8" key="1">
    <citation type="journal article" date="2002" name="Science">
        <title>The draft genome of Ciona intestinalis: insights into chordate and vertebrate origins.</title>
        <authorList>
            <person name="Dehal P."/>
            <person name="Satou Y."/>
            <person name="Campbell R.K."/>
            <person name="Chapman J."/>
            <person name="Degnan B."/>
            <person name="De Tomaso A."/>
            <person name="Davidson B."/>
            <person name="Di Gregorio A."/>
            <person name="Gelpke M."/>
            <person name="Goodstein D.M."/>
            <person name="Harafuji N."/>
            <person name="Hastings K.E."/>
            <person name="Ho I."/>
            <person name="Hotta K."/>
            <person name="Huang W."/>
            <person name="Kawashima T."/>
            <person name="Lemaire P."/>
            <person name="Martinez D."/>
            <person name="Meinertzhagen I.A."/>
            <person name="Necula S."/>
            <person name="Nonaka M."/>
            <person name="Putnam N."/>
            <person name="Rash S."/>
            <person name="Saiga H."/>
            <person name="Satake M."/>
            <person name="Terry A."/>
            <person name="Yamada L."/>
            <person name="Wang H.G."/>
            <person name="Awazu S."/>
            <person name="Azumi K."/>
            <person name="Boore J."/>
            <person name="Branno M."/>
            <person name="Chin-Bow S."/>
            <person name="DeSantis R."/>
            <person name="Doyle S."/>
            <person name="Francino P."/>
            <person name="Keys D.N."/>
            <person name="Haga S."/>
            <person name="Hayashi H."/>
            <person name="Hino K."/>
            <person name="Imai K.S."/>
            <person name="Inaba K."/>
            <person name="Kano S."/>
            <person name="Kobayashi K."/>
            <person name="Kobayashi M."/>
            <person name="Lee B.I."/>
            <person name="Makabe K.W."/>
            <person name="Manohar C."/>
            <person name="Matassi G."/>
            <person name="Medina M."/>
            <person name="Mochizuki Y."/>
            <person name="Mount S."/>
            <person name="Morishita T."/>
            <person name="Miura S."/>
            <person name="Nakayama A."/>
            <person name="Nishizaka S."/>
            <person name="Nomoto H."/>
            <person name="Ohta F."/>
            <person name="Oishi K."/>
            <person name="Rigoutsos I."/>
            <person name="Sano M."/>
            <person name="Sasaki A."/>
            <person name="Sasakura Y."/>
            <person name="Shoguchi E."/>
            <person name="Shin-i T."/>
            <person name="Spagnuolo A."/>
            <person name="Stainier D."/>
            <person name="Suzuki M.M."/>
            <person name="Tassy O."/>
            <person name="Takatori N."/>
            <person name="Tokuoka M."/>
            <person name="Yagi K."/>
            <person name="Yoshizaki F."/>
            <person name="Wada S."/>
            <person name="Zhang C."/>
            <person name="Hyatt P.D."/>
            <person name="Larimer F."/>
            <person name="Detter C."/>
            <person name="Doggett N."/>
            <person name="Glavina T."/>
            <person name="Hawkins T."/>
            <person name="Richardson P."/>
            <person name="Lucas S."/>
            <person name="Kohara Y."/>
            <person name="Levine M."/>
            <person name="Satoh N."/>
            <person name="Rokhsar D.S."/>
        </authorList>
    </citation>
    <scope>NUCLEOTIDE SEQUENCE [LARGE SCALE GENOMIC DNA]</scope>
</reference>
<dbReference type="SUPFAM" id="SSF90229">
    <property type="entry name" value="CCCH zinc finger"/>
    <property type="match status" value="1"/>
</dbReference>
<evidence type="ECO:0000313" key="7">
    <source>
        <dbReference type="Ensembl" id="ENSCINP00000023538.2"/>
    </source>
</evidence>
<accession>F6U497</accession>
<feature type="compositionally biased region" description="Basic and acidic residues" evidence="5">
    <location>
        <begin position="1"/>
        <end position="14"/>
    </location>
</feature>
<feature type="region of interest" description="Disordered" evidence="5">
    <location>
        <begin position="527"/>
        <end position="999"/>
    </location>
</feature>
<dbReference type="GO" id="GO:0008270">
    <property type="term" value="F:zinc ion binding"/>
    <property type="evidence" value="ECO:0007669"/>
    <property type="project" value="UniProtKB-KW"/>
</dbReference>
<dbReference type="InterPro" id="IPR036855">
    <property type="entry name" value="Znf_CCCH_sf"/>
</dbReference>
<dbReference type="STRING" id="7719.ENSCINP00000023538"/>
<evidence type="ECO:0000256" key="3">
    <source>
        <dbReference type="ARBA" id="ARBA00022833"/>
    </source>
</evidence>
<dbReference type="GeneID" id="100179844"/>
<accession>A0A1W5B7I0</accession>
<reference evidence="7" key="3">
    <citation type="submission" date="2025-08" db="UniProtKB">
        <authorList>
            <consortium name="Ensembl"/>
        </authorList>
    </citation>
    <scope>IDENTIFICATION</scope>
</reference>
<dbReference type="PANTHER" id="PTHR46582">
    <property type="entry name" value="ZINC FINGER CCCH DOMAIN-CONTAINING PROTEIN 18"/>
    <property type="match status" value="1"/>
</dbReference>
<reference evidence="7" key="4">
    <citation type="submission" date="2025-09" db="UniProtKB">
        <authorList>
            <consortium name="Ensembl"/>
        </authorList>
    </citation>
    <scope>IDENTIFICATION</scope>
</reference>
<feature type="compositionally biased region" description="Low complexity" evidence="5">
    <location>
        <begin position="722"/>
        <end position="770"/>
    </location>
</feature>
<feature type="compositionally biased region" description="Low complexity" evidence="5">
    <location>
        <begin position="784"/>
        <end position="822"/>
    </location>
</feature>
<evidence type="ECO:0000256" key="5">
    <source>
        <dbReference type="SAM" id="MobiDB-lite"/>
    </source>
</evidence>
<feature type="domain" description="C3H1-type" evidence="6">
    <location>
        <begin position="370"/>
        <end position="397"/>
    </location>
</feature>
<dbReference type="InterPro" id="IPR052647">
    <property type="entry name" value="Zinc_finger_CCCH-type"/>
</dbReference>
<evidence type="ECO:0000313" key="8">
    <source>
        <dbReference type="Proteomes" id="UP000008144"/>
    </source>
</evidence>
<feature type="compositionally biased region" description="Basic and acidic residues" evidence="5">
    <location>
        <begin position="153"/>
        <end position="176"/>
    </location>
</feature>
<feature type="compositionally biased region" description="Low complexity" evidence="5">
    <location>
        <begin position="984"/>
        <end position="999"/>
    </location>
</feature>
<dbReference type="PANTHER" id="PTHR46582:SF1">
    <property type="entry name" value="ZINC FINGER CCCH DOMAIN-CONTAINING PROTEIN 18"/>
    <property type="match status" value="1"/>
</dbReference>
<feature type="compositionally biased region" description="Low complexity" evidence="5">
    <location>
        <begin position="935"/>
        <end position="955"/>
    </location>
</feature>
<dbReference type="Proteomes" id="UP000008144">
    <property type="component" value="Chromosome 3"/>
</dbReference>
<feature type="compositionally biased region" description="Basic and acidic residues" evidence="5">
    <location>
        <begin position="239"/>
        <end position="251"/>
    </location>
</feature>
<dbReference type="InParanoid" id="A0A1W5B7I0"/>
<feature type="compositionally biased region" description="Basic and acidic residues" evidence="5">
    <location>
        <begin position="28"/>
        <end position="42"/>
    </location>
</feature>
<evidence type="ECO:0000256" key="2">
    <source>
        <dbReference type="ARBA" id="ARBA00022771"/>
    </source>
</evidence>
<dbReference type="AlphaFoldDB" id="A0A1W5B7I0"/>
<dbReference type="GeneTree" id="ENSGT00940000168053"/>
<proteinExistence type="predicted"/>
<feature type="compositionally biased region" description="Low complexity" evidence="5">
    <location>
        <begin position="872"/>
        <end position="887"/>
    </location>
</feature>
<evidence type="ECO:0000256" key="1">
    <source>
        <dbReference type="ARBA" id="ARBA00022723"/>
    </source>
</evidence>
<feature type="compositionally biased region" description="Low complexity" evidence="5">
    <location>
        <begin position="831"/>
        <end position="841"/>
    </location>
</feature>
<feature type="compositionally biased region" description="Acidic residues" evidence="5">
    <location>
        <begin position="292"/>
        <end position="305"/>
    </location>
</feature>
<feature type="compositionally biased region" description="Polar residues" evidence="5">
    <location>
        <begin position="967"/>
        <end position="976"/>
    </location>
</feature>
<feature type="compositionally biased region" description="Basic and acidic residues" evidence="5">
    <location>
        <begin position="185"/>
        <end position="214"/>
    </location>
</feature>
<feature type="compositionally biased region" description="Basic residues" evidence="5">
    <location>
        <begin position="854"/>
        <end position="869"/>
    </location>
</feature>
<gene>
    <name evidence="7" type="primary">LOC100179844</name>
</gene>
<feature type="compositionally biased region" description="Low complexity" evidence="5">
    <location>
        <begin position="895"/>
        <end position="919"/>
    </location>
</feature>
<dbReference type="RefSeq" id="XP_018666725.1">
    <property type="nucleotide sequence ID" value="XM_018811180.2"/>
</dbReference>
<feature type="region of interest" description="Disordered" evidence="5">
    <location>
        <begin position="411"/>
        <end position="434"/>
    </location>
</feature>
<protein>
    <submittedName>
        <fullName evidence="7">Zinc finger CCCH domain-containing protein 18</fullName>
    </submittedName>
</protein>
<keyword evidence="3 4" id="KW-0862">Zinc</keyword>
<feature type="compositionally biased region" description="Basic and acidic residues" evidence="5">
    <location>
        <begin position="572"/>
        <end position="586"/>
    </location>
</feature>
<dbReference type="OMA" id="PYRNYRR"/>
<dbReference type="EMBL" id="EAAA01001741">
    <property type="status" value="NOT_ANNOTATED_CDS"/>
    <property type="molecule type" value="Genomic_DNA"/>
</dbReference>
<feature type="compositionally biased region" description="Acidic residues" evidence="5">
    <location>
        <begin position="252"/>
        <end position="267"/>
    </location>
</feature>
<feature type="compositionally biased region" description="Basic and acidic residues" evidence="5">
    <location>
        <begin position="527"/>
        <end position="564"/>
    </location>
</feature>
<keyword evidence="8" id="KW-1185">Reference proteome</keyword>
<dbReference type="KEGG" id="cin:100179844"/>